<sequence length="114" mass="12749">MYKMCEGLGIQVQLAPIEKDIWIKKFKKPIKNIPIVRSGTILKFCIALNIPAQLAAGKNIEGDQQQKSLNPIKVPPVVNSVAVYKICQALGAFCTTELKRKNKFQPIMVKPRCI</sequence>
<proteinExistence type="predicted"/>
<protein>
    <submittedName>
        <fullName evidence="1">Uncharacterized protein</fullName>
    </submittedName>
</protein>
<dbReference type="Proteomes" id="UP000886998">
    <property type="component" value="Unassembled WGS sequence"/>
</dbReference>
<dbReference type="EMBL" id="BMAV01023021">
    <property type="protein sequence ID" value="GFY78464.1"/>
    <property type="molecule type" value="Genomic_DNA"/>
</dbReference>
<reference evidence="1" key="1">
    <citation type="submission" date="2020-08" db="EMBL/GenBank/DDBJ databases">
        <title>Multicomponent nature underlies the extraordinary mechanical properties of spider dragline silk.</title>
        <authorList>
            <person name="Kono N."/>
            <person name="Nakamura H."/>
            <person name="Mori M."/>
            <person name="Yoshida Y."/>
            <person name="Ohtoshi R."/>
            <person name="Malay A.D."/>
            <person name="Moran D.A.P."/>
            <person name="Tomita M."/>
            <person name="Numata K."/>
            <person name="Arakawa K."/>
        </authorList>
    </citation>
    <scope>NUCLEOTIDE SEQUENCE</scope>
</reference>
<keyword evidence="2" id="KW-1185">Reference proteome</keyword>
<dbReference type="OrthoDB" id="6430898at2759"/>
<gene>
    <name evidence="1" type="ORF">TNIN_161341</name>
</gene>
<organism evidence="1 2">
    <name type="scientific">Trichonephila inaurata madagascariensis</name>
    <dbReference type="NCBI Taxonomy" id="2747483"/>
    <lineage>
        <taxon>Eukaryota</taxon>
        <taxon>Metazoa</taxon>
        <taxon>Ecdysozoa</taxon>
        <taxon>Arthropoda</taxon>
        <taxon>Chelicerata</taxon>
        <taxon>Arachnida</taxon>
        <taxon>Araneae</taxon>
        <taxon>Araneomorphae</taxon>
        <taxon>Entelegynae</taxon>
        <taxon>Araneoidea</taxon>
        <taxon>Nephilidae</taxon>
        <taxon>Trichonephila</taxon>
        <taxon>Trichonephila inaurata</taxon>
    </lineage>
</organism>
<evidence type="ECO:0000313" key="2">
    <source>
        <dbReference type="Proteomes" id="UP000886998"/>
    </source>
</evidence>
<dbReference type="AlphaFoldDB" id="A0A8X6YYH8"/>
<accession>A0A8X6YYH8</accession>
<evidence type="ECO:0000313" key="1">
    <source>
        <dbReference type="EMBL" id="GFY78464.1"/>
    </source>
</evidence>
<comment type="caution">
    <text evidence="1">The sequence shown here is derived from an EMBL/GenBank/DDBJ whole genome shotgun (WGS) entry which is preliminary data.</text>
</comment>
<name>A0A8X6YYH8_9ARAC</name>